<dbReference type="Proteomes" id="UP000051952">
    <property type="component" value="Unassembled WGS sequence"/>
</dbReference>
<feature type="region of interest" description="Disordered" evidence="2">
    <location>
        <begin position="145"/>
        <end position="168"/>
    </location>
</feature>
<dbReference type="CDD" id="cd20261">
    <property type="entry name" value="Complex1_LYR_LYRM1"/>
    <property type="match status" value="1"/>
</dbReference>
<keyword evidence="4" id="KW-0830">Ubiquinone</keyword>
<dbReference type="VEuPathDB" id="TriTrypDB:BSAL_31270"/>
<dbReference type="PANTHER" id="PTHR14273:SF0">
    <property type="entry name" value="LYR MOTIF-CONTAINING PROTEIN 1"/>
    <property type="match status" value="1"/>
</dbReference>
<dbReference type="Pfam" id="PF05347">
    <property type="entry name" value="Complex1_LYR"/>
    <property type="match status" value="1"/>
</dbReference>
<feature type="domain" description="Complex 1 LYR protein" evidence="3">
    <location>
        <begin position="10"/>
        <end position="65"/>
    </location>
</feature>
<comment type="similarity">
    <text evidence="1">Belongs to the complex I LYR family.</text>
</comment>
<dbReference type="PANTHER" id="PTHR14273">
    <property type="entry name" value="LYR MOTIF-CONTAINING PROTEIN 1"/>
    <property type="match status" value="1"/>
</dbReference>
<organism evidence="4 5">
    <name type="scientific">Bodo saltans</name>
    <name type="common">Flagellated protozoan</name>
    <dbReference type="NCBI Taxonomy" id="75058"/>
    <lineage>
        <taxon>Eukaryota</taxon>
        <taxon>Discoba</taxon>
        <taxon>Euglenozoa</taxon>
        <taxon>Kinetoplastea</taxon>
        <taxon>Metakinetoplastina</taxon>
        <taxon>Eubodonida</taxon>
        <taxon>Bodonidae</taxon>
        <taxon>Bodo</taxon>
    </lineage>
</organism>
<evidence type="ECO:0000313" key="5">
    <source>
        <dbReference type="Proteomes" id="UP000051952"/>
    </source>
</evidence>
<gene>
    <name evidence="4" type="ORF">BSAL_31270</name>
</gene>
<dbReference type="OMA" id="YPRPFNK"/>
<protein>
    <submittedName>
        <fullName evidence="4">NADH:ubiquinone reductase, putative</fullName>
    </submittedName>
</protein>
<evidence type="ECO:0000313" key="4">
    <source>
        <dbReference type="EMBL" id="CUG91314.1"/>
    </source>
</evidence>
<name>A0A0S4JIG2_BODSA</name>
<accession>A0A0S4JIG2</accession>
<dbReference type="InterPro" id="IPR045294">
    <property type="entry name" value="Complex1_LYR_LYRM1"/>
</dbReference>
<dbReference type="OrthoDB" id="275715at2759"/>
<dbReference type="EMBL" id="CYKH01001904">
    <property type="protein sequence ID" value="CUG91314.1"/>
    <property type="molecule type" value="Genomic_DNA"/>
</dbReference>
<reference evidence="5" key="1">
    <citation type="submission" date="2015-09" db="EMBL/GenBank/DDBJ databases">
        <authorList>
            <consortium name="Pathogen Informatics"/>
        </authorList>
    </citation>
    <scope>NUCLEOTIDE SEQUENCE [LARGE SCALE GENOMIC DNA]</scope>
    <source>
        <strain evidence="5">Lake Konstanz</strain>
    </source>
</reference>
<evidence type="ECO:0000259" key="3">
    <source>
        <dbReference type="Pfam" id="PF05347"/>
    </source>
</evidence>
<dbReference type="InterPro" id="IPR008011">
    <property type="entry name" value="Complex1_LYR_dom"/>
</dbReference>
<evidence type="ECO:0000256" key="1">
    <source>
        <dbReference type="ARBA" id="ARBA00009508"/>
    </source>
</evidence>
<sequence length="168" mass="18959">MQSSSPLRGEVLSWYHTIVKSAFTVPWKSDEDAMYILSEARKLFRQNQFITDLDVIRRKIQEAEMRHTIAVHYLIPYPRPQHKGTGSMQTCGVVMRPDLDSLFDSNYNPRIGDPRTASTVLEMTGGAGNGENPVFKLEDAAELNDSDEGVTFQGSQIRPLTADRTARR</sequence>
<dbReference type="AlphaFoldDB" id="A0A0S4JIG2"/>
<dbReference type="GO" id="GO:0005739">
    <property type="term" value="C:mitochondrion"/>
    <property type="evidence" value="ECO:0007669"/>
    <property type="project" value="TreeGrafter"/>
</dbReference>
<dbReference type="InterPro" id="IPR040330">
    <property type="entry name" value="LYRM1"/>
</dbReference>
<evidence type="ECO:0000256" key="2">
    <source>
        <dbReference type="SAM" id="MobiDB-lite"/>
    </source>
</evidence>
<proteinExistence type="inferred from homology"/>
<keyword evidence="5" id="KW-1185">Reference proteome</keyword>